<gene>
    <name evidence="3" type="ORF">CLV51_106178</name>
</gene>
<evidence type="ECO:0000256" key="1">
    <source>
        <dbReference type="SAM" id="Phobius"/>
    </source>
</evidence>
<dbReference type="InterPro" id="IPR046216">
    <property type="entry name" value="DUF6249"/>
</dbReference>
<dbReference type="RefSeq" id="WP_106530593.1">
    <property type="nucleotide sequence ID" value="NZ_PYAW01000006.1"/>
</dbReference>
<feature type="transmembrane region" description="Helical" evidence="1">
    <location>
        <begin position="57"/>
        <end position="79"/>
    </location>
</feature>
<comment type="caution">
    <text evidence="3">The sequence shown here is derived from an EMBL/GenBank/DDBJ whole genome shotgun (WGS) entry which is preliminary data.</text>
</comment>
<protein>
    <recommendedName>
        <fullName evidence="2">DUF6249 domain-containing protein</fullName>
    </recommendedName>
</protein>
<dbReference type="Proteomes" id="UP000240971">
    <property type="component" value="Unassembled WGS sequence"/>
</dbReference>
<dbReference type="EMBL" id="PYAW01000006">
    <property type="protein sequence ID" value="PSL44312.1"/>
    <property type="molecule type" value="Genomic_DNA"/>
</dbReference>
<feature type="transmembrane region" description="Helical" evidence="1">
    <location>
        <begin position="85"/>
        <end position="105"/>
    </location>
</feature>
<evidence type="ECO:0000313" key="3">
    <source>
        <dbReference type="EMBL" id="PSL44312.1"/>
    </source>
</evidence>
<sequence>MKQIAPFICMIAVLIVIAVVIISMFHYRLRKRLLESGPVDEHTIQFLNRLPGASGEALKWGLILFFGGLGLVVLEFIPYNAEKSSLPFGLEIMFLSAGFLLYYFIMKRK</sequence>
<keyword evidence="1" id="KW-1133">Transmembrane helix</keyword>
<keyword evidence="1" id="KW-0472">Membrane</keyword>
<name>A0A2P8HDN2_CHINA</name>
<dbReference type="OrthoDB" id="673668at2"/>
<proteinExistence type="predicted"/>
<feature type="domain" description="DUF6249" evidence="2">
    <location>
        <begin position="7"/>
        <end position="106"/>
    </location>
</feature>
<dbReference type="Pfam" id="PF19762">
    <property type="entry name" value="DUF6249"/>
    <property type="match status" value="1"/>
</dbReference>
<keyword evidence="4" id="KW-1185">Reference proteome</keyword>
<reference evidence="3 4" key="1">
    <citation type="submission" date="2018-03" db="EMBL/GenBank/DDBJ databases">
        <title>Genomic Encyclopedia of Archaeal and Bacterial Type Strains, Phase II (KMG-II): from individual species to whole genera.</title>
        <authorList>
            <person name="Goeker M."/>
        </authorList>
    </citation>
    <scope>NUCLEOTIDE SEQUENCE [LARGE SCALE GENOMIC DNA]</scope>
    <source>
        <strain evidence="3 4">DSM 24859</strain>
    </source>
</reference>
<evidence type="ECO:0000313" key="4">
    <source>
        <dbReference type="Proteomes" id="UP000240971"/>
    </source>
</evidence>
<feature type="transmembrane region" description="Helical" evidence="1">
    <location>
        <begin position="6"/>
        <end position="27"/>
    </location>
</feature>
<accession>A0A2P8HDN2</accession>
<evidence type="ECO:0000259" key="2">
    <source>
        <dbReference type="Pfam" id="PF19762"/>
    </source>
</evidence>
<keyword evidence="1" id="KW-0812">Transmembrane</keyword>
<organism evidence="3 4">
    <name type="scientific">Chitinophaga niastensis</name>
    <dbReference type="NCBI Taxonomy" id="536980"/>
    <lineage>
        <taxon>Bacteria</taxon>
        <taxon>Pseudomonadati</taxon>
        <taxon>Bacteroidota</taxon>
        <taxon>Chitinophagia</taxon>
        <taxon>Chitinophagales</taxon>
        <taxon>Chitinophagaceae</taxon>
        <taxon>Chitinophaga</taxon>
    </lineage>
</organism>
<dbReference type="AlphaFoldDB" id="A0A2P8HDN2"/>